<protein>
    <submittedName>
        <fullName evidence="1">Saccharopine dehydrogenase</fullName>
    </submittedName>
</protein>
<name>A0ACC2S0N7_9FUNG</name>
<gene>
    <name evidence="1" type="primary">LYS1_4</name>
    <name evidence="1" type="ORF">DSO57_1039027</name>
</gene>
<keyword evidence="2" id="KW-1185">Reference proteome</keyword>
<comment type="caution">
    <text evidence="1">The sequence shown here is derived from an EMBL/GenBank/DDBJ whole genome shotgun (WGS) entry which is preliminary data.</text>
</comment>
<dbReference type="EMBL" id="QTSX02006252">
    <property type="protein sequence ID" value="KAJ9055847.1"/>
    <property type="molecule type" value="Genomic_DNA"/>
</dbReference>
<dbReference type="Proteomes" id="UP001165960">
    <property type="component" value="Unassembled WGS sequence"/>
</dbReference>
<organism evidence="1 2">
    <name type="scientific">Entomophthora muscae</name>
    <dbReference type="NCBI Taxonomy" id="34485"/>
    <lineage>
        <taxon>Eukaryota</taxon>
        <taxon>Fungi</taxon>
        <taxon>Fungi incertae sedis</taxon>
        <taxon>Zoopagomycota</taxon>
        <taxon>Entomophthoromycotina</taxon>
        <taxon>Entomophthoromycetes</taxon>
        <taxon>Entomophthorales</taxon>
        <taxon>Entomophthoraceae</taxon>
        <taxon>Entomophthora</taxon>
    </lineage>
</organism>
<accession>A0ACC2S0N7</accession>
<sequence>MLPREASQAFAQDLLPTLLALPNRQTAPVWQRATDLYKKKAMEASNQSSNL</sequence>
<evidence type="ECO:0000313" key="2">
    <source>
        <dbReference type="Proteomes" id="UP001165960"/>
    </source>
</evidence>
<evidence type="ECO:0000313" key="1">
    <source>
        <dbReference type="EMBL" id="KAJ9055847.1"/>
    </source>
</evidence>
<proteinExistence type="predicted"/>
<reference evidence="1" key="1">
    <citation type="submission" date="2022-04" db="EMBL/GenBank/DDBJ databases">
        <title>Genome of the entomopathogenic fungus Entomophthora muscae.</title>
        <authorList>
            <person name="Elya C."/>
            <person name="Lovett B.R."/>
            <person name="Lee E."/>
            <person name="Macias A.M."/>
            <person name="Hajek A.E."/>
            <person name="De Bivort B.L."/>
            <person name="Kasson M.T."/>
            <person name="De Fine Licht H.H."/>
            <person name="Stajich J.E."/>
        </authorList>
    </citation>
    <scope>NUCLEOTIDE SEQUENCE</scope>
    <source>
        <strain evidence="1">Berkeley</strain>
    </source>
</reference>